<dbReference type="InterPro" id="IPR006224">
    <property type="entry name" value="PsdUridine_synth_RluA-like_CS"/>
</dbReference>
<dbReference type="InterPro" id="IPR006145">
    <property type="entry name" value="PsdUridine_synth_RsuA/RluA"/>
</dbReference>
<name>A0A1I7N7M7_9BACT</name>
<dbReference type="PROSITE" id="PS01129">
    <property type="entry name" value="PSI_RLU"/>
    <property type="match status" value="1"/>
</dbReference>
<reference evidence="4" key="1">
    <citation type="submission" date="2016-10" db="EMBL/GenBank/DDBJ databases">
        <authorList>
            <person name="Varghese N."/>
            <person name="Submissions S."/>
        </authorList>
    </citation>
    <scope>NUCLEOTIDE SEQUENCE [LARGE SCALE GENOMIC DNA]</scope>
    <source>
        <strain evidence="4">DSM 14807</strain>
    </source>
</reference>
<dbReference type="OrthoDB" id="9807829at2"/>
<sequence>MKKNRPEILIEHADFVAVNKPAGWLSVPDRFDSDLPNLYVWLKEQYGEILIVHRLDKDTSGVIIFARHADAHRWLCQQFAAHSIGKTYLGIVEGRVDFEEKTVVLPIAPDPKAPGKMRIHAAGREAITHLKLLESYSRHSLLQMIPTTGRTHQIRLHLQHLGYPLVADPLYGSGKPIMAASLYRSFHPNGQERPLIARTALHAAVIELQLPNNQHHRIEAPLPKDIKAALYQLRKTSATIVQHIRNGSQ</sequence>
<dbReference type="STRING" id="1393122.SAMN05660895_0856"/>
<dbReference type="GO" id="GO:0140098">
    <property type="term" value="F:catalytic activity, acting on RNA"/>
    <property type="evidence" value="ECO:0007669"/>
    <property type="project" value="UniProtKB-ARBA"/>
</dbReference>
<dbReference type="Gene3D" id="3.30.2350.10">
    <property type="entry name" value="Pseudouridine synthase"/>
    <property type="match status" value="1"/>
</dbReference>
<dbReference type="GO" id="GO:0000455">
    <property type="term" value="P:enzyme-directed rRNA pseudouridine synthesis"/>
    <property type="evidence" value="ECO:0007669"/>
    <property type="project" value="TreeGrafter"/>
</dbReference>
<evidence type="ECO:0000313" key="3">
    <source>
        <dbReference type="EMBL" id="SFV30670.1"/>
    </source>
</evidence>
<gene>
    <name evidence="3" type="ORF">SAMN05660895_0856</name>
</gene>
<comment type="similarity">
    <text evidence="1">Belongs to the pseudouridine synthase RluA family.</text>
</comment>
<dbReference type="RefSeq" id="WP_092458188.1">
    <property type="nucleotide sequence ID" value="NZ_FPCJ01000001.1"/>
</dbReference>
<dbReference type="PANTHER" id="PTHR21600:SF87">
    <property type="entry name" value="RNA PSEUDOURIDYLATE SYNTHASE DOMAIN-CONTAINING PROTEIN 1"/>
    <property type="match status" value="1"/>
</dbReference>
<proteinExistence type="inferred from homology"/>
<feature type="domain" description="Pseudouridine synthase RsuA/RluA-like" evidence="2">
    <location>
        <begin position="14"/>
        <end position="160"/>
    </location>
</feature>
<dbReference type="CDD" id="cd02869">
    <property type="entry name" value="PseudoU_synth_RluA_like"/>
    <property type="match status" value="1"/>
</dbReference>
<dbReference type="Pfam" id="PF00849">
    <property type="entry name" value="PseudoU_synth_2"/>
    <property type="match status" value="1"/>
</dbReference>
<evidence type="ECO:0000256" key="1">
    <source>
        <dbReference type="ARBA" id="ARBA00010876"/>
    </source>
</evidence>
<evidence type="ECO:0000259" key="2">
    <source>
        <dbReference type="Pfam" id="PF00849"/>
    </source>
</evidence>
<evidence type="ECO:0000313" key="4">
    <source>
        <dbReference type="Proteomes" id="UP000199537"/>
    </source>
</evidence>
<dbReference type="SUPFAM" id="SSF55120">
    <property type="entry name" value="Pseudouridine synthase"/>
    <property type="match status" value="1"/>
</dbReference>
<dbReference type="InterPro" id="IPR020103">
    <property type="entry name" value="PsdUridine_synth_cat_dom_sf"/>
</dbReference>
<organism evidence="3 4">
    <name type="scientific">Thermoflavifilum thermophilum</name>
    <dbReference type="NCBI Taxonomy" id="1393122"/>
    <lineage>
        <taxon>Bacteria</taxon>
        <taxon>Pseudomonadati</taxon>
        <taxon>Bacteroidota</taxon>
        <taxon>Chitinophagia</taxon>
        <taxon>Chitinophagales</taxon>
        <taxon>Chitinophagaceae</taxon>
        <taxon>Thermoflavifilum</taxon>
    </lineage>
</organism>
<dbReference type="PANTHER" id="PTHR21600">
    <property type="entry name" value="MITOCHONDRIAL RNA PSEUDOURIDINE SYNTHASE"/>
    <property type="match status" value="1"/>
</dbReference>
<dbReference type="EMBL" id="FPCJ01000001">
    <property type="protein sequence ID" value="SFV30670.1"/>
    <property type="molecule type" value="Genomic_DNA"/>
</dbReference>
<protein>
    <submittedName>
        <fullName evidence="3">23S rRNA pseudouridine955/2504/2580 synthase</fullName>
    </submittedName>
</protein>
<dbReference type="InterPro" id="IPR050188">
    <property type="entry name" value="RluA_PseudoU_synthase"/>
</dbReference>
<accession>A0A1I7N7M7</accession>
<keyword evidence="4" id="KW-1185">Reference proteome</keyword>
<dbReference type="AlphaFoldDB" id="A0A1I7N7M7"/>
<dbReference type="GO" id="GO:0009982">
    <property type="term" value="F:pseudouridine synthase activity"/>
    <property type="evidence" value="ECO:0007669"/>
    <property type="project" value="InterPro"/>
</dbReference>
<dbReference type="Proteomes" id="UP000199537">
    <property type="component" value="Unassembled WGS sequence"/>
</dbReference>
<dbReference type="GO" id="GO:0003723">
    <property type="term" value="F:RNA binding"/>
    <property type="evidence" value="ECO:0007669"/>
    <property type="project" value="InterPro"/>
</dbReference>